<dbReference type="SMART" id="SM00852">
    <property type="entry name" value="MoCF_biosynth"/>
    <property type="match status" value="1"/>
</dbReference>
<gene>
    <name evidence="10" type="ORF">JOE66_000862</name>
</gene>
<keyword evidence="7" id="KW-0460">Magnesium</keyword>
<dbReference type="Proteomes" id="UP000776164">
    <property type="component" value="Unassembled WGS sequence"/>
</dbReference>
<dbReference type="InterPro" id="IPR005110">
    <property type="entry name" value="MoeA_linker/N"/>
</dbReference>
<proteinExistence type="inferred from homology"/>
<dbReference type="InterPro" id="IPR005111">
    <property type="entry name" value="MoeA_C_domain_IV"/>
</dbReference>
<feature type="domain" description="MoaB/Mog" evidence="9">
    <location>
        <begin position="210"/>
        <end position="348"/>
    </location>
</feature>
<sequence>MTLLDPETPGHDNFGPQAPRPELLRTVNPSTWADAFTVARSTAARLPEETVGLAAAIGRVLARDLQAPHDVPHFASSAMDGWAISGDGPWRVVLGARRLEQGEATPIVTGGLLPHGTDAVLRSESGFTSPVDTDTPALHTSVPPAPLLSVGPAAAAGEPRAGQHMRPGGDEARAGDIVIAASTRLNPAHIALAAACSLDVLPVIRNPRVAFVFTGDEVDESGTPASGRVRDSFGPQLPETIRMLGGTPLESRRSADTLESTTAALAASALTADVVITTGGTGHSNVDHLRAALARLGATVIVNGVLMRPGGPSILAVLPNGVFVVCLPGNPLAAMMGLLTLAAPLLARLSGRHDDGRDNEGRDDEGHESGTSRAAPLARASVSTPLAGRAGTTLLLPGTVRGGIATPNSWHGSGMMRGLADADAILVVPEHGVATGERVELLSLPWTRLD</sequence>
<dbReference type="GO" id="GO:0061599">
    <property type="term" value="F:molybdopterin molybdotransferase activity"/>
    <property type="evidence" value="ECO:0007669"/>
    <property type="project" value="UniProtKB-EC"/>
</dbReference>
<dbReference type="SUPFAM" id="SSF63867">
    <property type="entry name" value="MoeA C-terminal domain-like"/>
    <property type="match status" value="1"/>
</dbReference>
<evidence type="ECO:0000313" key="10">
    <source>
        <dbReference type="EMBL" id="MBM7471228.1"/>
    </source>
</evidence>
<dbReference type="Gene3D" id="2.40.340.10">
    <property type="entry name" value="MoeA, C-terminal, domain IV"/>
    <property type="match status" value="1"/>
</dbReference>
<dbReference type="Pfam" id="PF03454">
    <property type="entry name" value="MoeA_C"/>
    <property type="match status" value="1"/>
</dbReference>
<evidence type="ECO:0000259" key="9">
    <source>
        <dbReference type="SMART" id="SM00852"/>
    </source>
</evidence>
<evidence type="ECO:0000256" key="4">
    <source>
        <dbReference type="ARBA" id="ARBA00022505"/>
    </source>
</evidence>
<evidence type="ECO:0000256" key="8">
    <source>
        <dbReference type="SAM" id="MobiDB-lite"/>
    </source>
</evidence>
<organism evidence="10 11">
    <name type="scientific">Subtercola frigoramans</name>
    <dbReference type="NCBI Taxonomy" id="120298"/>
    <lineage>
        <taxon>Bacteria</taxon>
        <taxon>Bacillati</taxon>
        <taxon>Actinomycetota</taxon>
        <taxon>Actinomycetes</taxon>
        <taxon>Micrococcales</taxon>
        <taxon>Microbacteriaceae</taxon>
        <taxon>Subtercola</taxon>
    </lineage>
</organism>
<evidence type="ECO:0000256" key="1">
    <source>
        <dbReference type="ARBA" id="ARBA00002901"/>
    </source>
</evidence>
<protein>
    <recommendedName>
        <fullName evidence="7">Molybdopterin molybdenumtransferase</fullName>
        <ecNumber evidence="7">2.10.1.1</ecNumber>
    </recommendedName>
</protein>
<comment type="pathway">
    <text evidence="2 7">Cofactor biosynthesis; molybdopterin biosynthesis.</text>
</comment>
<dbReference type="InterPro" id="IPR036688">
    <property type="entry name" value="MoeA_C_domain_IV_sf"/>
</dbReference>
<dbReference type="CDD" id="cd00887">
    <property type="entry name" value="MoeA"/>
    <property type="match status" value="1"/>
</dbReference>
<feature type="compositionally biased region" description="Basic and acidic residues" evidence="8">
    <location>
        <begin position="351"/>
        <end position="370"/>
    </location>
</feature>
<dbReference type="RefSeq" id="WP_205107067.1">
    <property type="nucleotide sequence ID" value="NZ_BAAAHT010000013.1"/>
</dbReference>
<dbReference type="PANTHER" id="PTHR10192:SF5">
    <property type="entry name" value="GEPHYRIN"/>
    <property type="match status" value="1"/>
</dbReference>
<dbReference type="Gene3D" id="2.170.190.11">
    <property type="entry name" value="Molybdopterin biosynthesis moea protein, domain 3"/>
    <property type="match status" value="1"/>
</dbReference>
<comment type="similarity">
    <text evidence="3 7">Belongs to the MoeA family.</text>
</comment>
<feature type="region of interest" description="Disordered" evidence="8">
    <location>
        <begin position="1"/>
        <end position="21"/>
    </location>
</feature>
<dbReference type="EC" id="2.10.1.1" evidence="7"/>
<dbReference type="PROSITE" id="PS01078">
    <property type="entry name" value="MOCF_BIOSYNTHESIS_1"/>
    <property type="match status" value="1"/>
</dbReference>
<evidence type="ECO:0000313" key="11">
    <source>
        <dbReference type="Proteomes" id="UP000776164"/>
    </source>
</evidence>
<evidence type="ECO:0000256" key="2">
    <source>
        <dbReference type="ARBA" id="ARBA00005046"/>
    </source>
</evidence>
<dbReference type="PANTHER" id="PTHR10192">
    <property type="entry name" value="MOLYBDOPTERIN BIOSYNTHESIS PROTEIN"/>
    <property type="match status" value="1"/>
</dbReference>
<evidence type="ECO:0000256" key="5">
    <source>
        <dbReference type="ARBA" id="ARBA00023150"/>
    </source>
</evidence>
<dbReference type="InterPro" id="IPR008284">
    <property type="entry name" value="MoCF_biosynth_CS"/>
</dbReference>
<accession>A0ABS2L2F2</accession>
<comment type="cofactor">
    <cofactor evidence="7">
        <name>Mg(2+)</name>
        <dbReference type="ChEBI" id="CHEBI:18420"/>
    </cofactor>
</comment>
<evidence type="ECO:0000256" key="7">
    <source>
        <dbReference type="RuleBase" id="RU365090"/>
    </source>
</evidence>
<comment type="function">
    <text evidence="1 7">Catalyzes the insertion of molybdate into adenylated molybdopterin with the concomitant release of AMP.</text>
</comment>
<dbReference type="Gene3D" id="3.40.980.10">
    <property type="entry name" value="MoaB/Mog-like domain"/>
    <property type="match status" value="1"/>
</dbReference>
<dbReference type="InterPro" id="IPR036425">
    <property type="entry name" value="MoaB/Mog-like_dom_sf"/>
</dbReference>
<dbReference type="InterPro" id="IPR038987">
    <property type="entry name" value="MoeA-like"/>
</dbReference>
<keyword evidence="7 10" id="KW-0808">Transferase</keyword>
<keyword evidence="4 7" id="KW-0500">Molybdenum</keyword>
<dbReference type="InterPro" id="IPR001453">
    <property type="entry name" value="MoaB/Mog_dom"/>
</dbReference>
<reference evidence="10 11" key="1">
    <citation type="submission" date="2021-01" db="EMBL/GenBank/DDBJ databases">
        <title>Sequencing the genomes of 1000 actinobacteria strains.</title>
        <authorList>
            <person name="Klenk H.-P."/>
        </authorList>
    </citation>
    <scope>NUCLEOTIDE SEQUENCE [LARGE SCALE GENOMIC DNA]</scope>
    <source>
        <strain evidence="10 11">DSM 13057</strain>
    </source>
</reference>
<dbReference type="EMBL" id="JAFBBU010000001">
    <property type="protein sequence ID" value="MBM7471228.1"/>
    <property type="molecule type" value="Genomic_DNA"/>
</dbReference>
<keyword evidence="11" id="KW-1185">Reference proteome</keyword>
<comment type="catalytic activity">
    <reaction evidence="6">
        <text>adenylyl-molybdopterin + molybdate = Mo-molybdopterin + AMP + H(+)</text>
        <dbReference type="Rhea" id="RHEA:35047"/>
        <dbReference type="ChEBI" id="CHEBI:15378"/>
        <dbReference type="ChEBI" id="CHEBI:36264"/>
        <dbReference type="ChEBI" id="CHEBI:62727"/>
        <dbReference type="ChEBI" id="CHEBI:71302"/>
        <dbReference type="ChEBI" id="CHEBI:456215"/>
        <dbReference type="EC" id="2.10.1.1"/>
    </reaction>
</comment>
<feature type="region of interest" description="Disordered" evidence="8">
    <location>
        <begin position="351"/>
        <end position="382"/>
    </location>
</feature>
<dbReference type="Pfam" id="PF00994">
    <property type="entry name" value="MoCF_biosynth"/>
    <property type="match status" value="1"/>
</dbReference>
<dbReference type="SUPFAM" id="SSF63882">
    <property type="entry name" value="MoeA N-terminal region -like"/>
    <property type="match status" value="1"/>
</dbReference>
<evidence type="ECO:0000256" key="3">
    <source>
        <dbReference type="ARBA" id="ARBA00010763"/>
    </source>
</evidence>
<dbReference type="Pfam" id="PF03453">
    <property type="entry name" value="MoeA_N"/>
    <property type="match status" value="1"/>
</dbReference>
<dbReference type="Gene3D" id="3.90.105.10">
    <property type="entry name" value="Molybdopterin biosynthesis moea protein, domain 2"/>
    <property type="match status" value="1"/>
</dbReference>
<name>A0ABS2L2F2_9MICO</name>
<comment type="caution">
    <text evidence="10">The sequence shown here is derived from an EMBL/GenBank/DDBJ whole genome shotgun (WGS) entry which is preliminary data.</text>
</comment>
<dbReference type="SUPFAM" id="SSF53218">
    <property type="entry name" value="Molybdenum cofactor biosynthesis proteins"/>
    <property type="match status" value="1"/>
</dbReference>
<dbReference type="InterPro" id="IPR036135">
    <property type="entry name" value="MoeA_linker/N_sf"/>
</dbReference>
<evidence type="ECO:0000256" key="6">
    <source>
        <dbReference type="ARBA" id="ARBA00047317"/>
    </source>
</evidence>
<keyword evidence="5 7" id="KW-0501">Molybdenum cofactor biosynthesis</keyword>
<keyword evidence="7" id="KW-0479">Metal-binding</keyword>